<dbReference type="RefSeq" id="WP_165332509.1">
    <property type="nucleotide sequence ID" value="NZ_JAAKZW010000052.1"/>
</dbReference>
<keyword evidence="3" id="KW-0804">Transcription</keyword>
<proteinExistence type="predicted"/>
<dbReference type="SMART" id="SM00346">
    <property type="entry name" value="HTH_ICLR"/>
    <property type="match status" value="1"/>
</dbReference>
<evidence type="ECO:0000256" key="1">
    <source>
        <dbReference type="ARBA" id="ARBA00023015"/>
    </source>
</evidence>
<evidence type="ECO:0000256" key="3">
    <source>
        <dbReference type="ARBA" id="ARBA00023163"/>
    </source>
</evidence>
<keyword evidence="7" id="KW-1185">Reference proteome</keyword>
<dbReference type="SUPFAM" id="SSF55781">
    <property type="entry name" value="GAF domain-like"/>
    <property type="match status" value="1"/>
</dbReference>
<dbReference type="InterPro" id="IPR005471">
    <property type="entry name" value="Tscrpt_reg_IclR_N"/>
</dbReference>
<comment type="caution">
    <text evidence="6">The sequence shown here is derived from an EMBL/GenBank/DDBJ whole genome shotgun (WGS) entry which is preliminary data.</text>
</comment>
<dbReference type="Pfam" id="PF09339">
    <property type="entry name" value="HTH_IclR"/>
    <property type="match status" value="1"/>
</dbReference>
<dbReference type="SUPFAM" id="SSF46785">
    <property type="entry name" value="Winged helix' DNA-binding domain"/>
    <property type="match status" value="1"/>
</dbReference>
<dbReference type="InterPro" id="IPR014757">
    <property type="entry name" value="Tscrpt_reg_IclR_C"/>
</dbReference>
<dbReference type="Gene3D" id="1.10.10.10">
    <property type="entry name" value="Winged helix-like DNA-binding domain superfamily/Winged helix DNA-binding domain"/>
    <property type="match status" value="1"/>
</dbReference>
<evidence type="ECO:0000256" key="2">
    <source>
        <dbReference type="ARBA" id="ARBA00023125"/>
    </source>
</evidence>
<dbReference type="PANTHER" id="PTHR30136:SF24">
    <property type="entry name" value="HTH-TYPE TRANSCRIPTIONAL REPRESSOR ALLR"/>
    <property type="match status" value="1"/>
</dbReference>
<dbReference type="InterPro" id="IPR036388">
    <property type="entry name" value="WH-like_DNA-bd_sf"/>
</dbReference>
<feature type="domain" description="HTH iclR-type" evidence="4">
    <location>
        <begin position="11"/>
        <end position="72"/>
    </location>
</feature>
<dbReference type="InterPro" id="IPR050707">
    <property type="entry name" value="HTH_MetabolicPath_Reg"/>
</dbReference>
<dbReference type="PROSITE" id="PS51077">
    <property type="entry name" value="HTH_ICLR"/>
    <property type="match status" value="1"/>
</dbReference>
<dbReference type="Gene3D" id="3.30.450.40">
    <property type="match status" value="1"/>
</dbReference>
<keyword evidence="1" id="KW-0805">Transcription regulation</keyword>
<evidence type="ECO:0000313" key="7">
    <source>
        <dbReference type="Proteomes" id="UP000481109"/>
    </source>
</evidence>
<dbReference type="GO" id="GO:0045892">
    <property type="term" value="P:negative regulation of DNA-templated transcription"/>
    <property type="evidence" value="ECO:0007669"/>
    <property type="project" value="TreeGrafter"/>
</dbReference>
<dbReference type="GO" id="GO:0003677">
    <property type="term" value="F:DNA binding"/>
    <property type="evidence" value="ECO:0007669"/>
    <property type="project" value="UniProtKB-KW"/>
</dbReference>
<dbReference type="Proteomes" id="UP000481109">
    <property type="component" value="Unassembled WGS sequence"/>
</dbReference>
<dbReference type="InterPro" id="IPR036390">
    <property type="entry name" value="WH_DNA-bd_sf"/>
</dbReference>
<protein>
    <submittedName>
        <fullName evidence="6">Helix-turn-helix domain-containing protein</fullName>
    </submittedName>
</protein>
<organism evidence="6 7">
    <name type="scientific">Streptomyces mesophilus</name>
    <dbReference type="NCBI Taxonomy" id="1775132"/>
    <lineage>
        <taxon>Bacteria</taxon>
        <taxon>Bacillati</taxon>
        <taxon>Actinomycetota</taxon>
        <taxon>Actinomycetes</taxon>
        <taxon>Kitasatosporales</taxon>
        <taxon>Streptomycetaceae</taxon>
        <taxon>Streptomyces</taxon>
    </lineage>
</organism>
<gene>
    <name evidence="6" type="ORF">G6045_15400</name>
</gene>
<dbReference type="PROSITE" id="PS51078">
    <property type="entry name" value="ICLR_ED"/>
    <property type="match status" value="1"/>
</dbReference>
<evidence type="ECO:0000259" key="4">
    <source>
        <dbReference type="PROSITE" id="PS51077"/>
    </source>
</evidence>
<dbReference type="Pfam" id="PF01614">
    <property type="entry name" value="IclR_C"/>
    <property type="match status" value="1"/>
</dbReference>
<reference evidence="6 7" key="1">
    <citation type="submission" date="2020-02" db="EMBL/GenBank/DDBJ databases">
        <title>Whole-genome analyses of novel actinobacteria.</title>
        <authorList>
            <person name="Sahin N."/>
            <person name="Tokatli A."/>
        </authorList>
    </citation>
    <scope>NUCLEOTIDE SEQUENCE [LARGE SCALE GENOMIC DNA]</scope>
    <source>
        <strain evidence="6 7">YC504</strain>
    </source>
</reference>
<keyword evidence="2" id="KW-0238">DNA-binding</keyword>
<dbReference type="GO" id="GO:0003700">
    <property type="term" value="F:DNA-binding transcription factor activity"/>
    <property type="evidence" value="ECO:0007669"/>
    <property type="project" value="TreeGrafter"/>
</dbReference>
<dbReference type="PANTHER" id="PTHR30136">
    <property type="entry name" value="HELIX-TURN-HELIX TRANSCRIPTIONAL REGULATOR, ICLR FAMILY"/>
    <property type="match status" value="1"/>
</dbReference>
<name>A0A6G4XJN4_9ACTN</name>
<dbReference type="AlphaFoldDB" id="A0A6G4XJN4"/>
<feature type="domain" description="IclR-ED" evidence="5">
    <location>
        <begin position="73"/>
        <end position="253"/>
    </location>
</feature>
<accession>A0A6G4XJN4</accession>
<evidence type="ECO:0000259" key="5">
    <source>
        <dbReference type="PROSITE" id="PS51078"/>
    </source>
</evidence>
<evidence type="ECO:0000313" key="6">
    <source>
        <dbReference type="EMBL" id="NGO77037.1"/>
    </source>
</evidence>
<dbReference type="InterPro" id="IPR029016">
    <property type="entry name" value="GAF-like_dom_sf"/>
</dbReference>
<dbReference type="EMBL" id="JAAKZW010000052">
    <property type="protein sequence ID" value="NGO77037.1"/>
    <property type="molecule type" value="Genomic_DNA"/>
</dbReference>
<sequence>MALKPDSTAPFHSVQHALRVLETVARHAAGVTDVQIARETRLPAKQLSALLLMLRREGYVQQDTDGAYLTGDALSRLGSASPDRQQAITDQLQVTLDRLRDSVGAAVYISRYIDGEVRITQYAAGPGTPAVNEWVDFRSAAHASAVGKSLLTQLDMNGRRDHLSRHKPARLTSRTITNERLLFSRLDAQPPTVPVLDLQEYAVGTVCAAVPITAGAAVGCLALSMPVEHAHRLRAAADTLNRGAAPVLLSLAI</sequence>